<dbReference type="EMBL" id="NIRI02000005">
    <property type="protein sequence ID" value="KAG5455020.1"/>
    <property type="molecule type" value="Genomic_DNA"/>
</dbReference>
<accession>A0A419Q4A6</accession>
<organism evidence="1 2">
    <name type="scientific">Clonorchis sinensis</name>
    <name type="common">Chinese liver fluke</name>
    <dbReference type="NCBI Taxonomy" id="79923"/>
    <lineage>
        <taxon>Eukaryota</taxon>
        <taxon>Metazoa</taxon>
        <taxon>Spiralia</taxon>
        <taxon>Lophotrochozoa</taxon>
        <taxon>Platyhelminthes</taxon>
        <taxon>Trematoda</taxon>
        <taxon>Digenea</taxon>
        <taxon>Opisthorchiida</taxon>
        <taxon>Opisthorchiata</taxon>
        <taxon>Opisthorchiidae</taxon>
        <taxon>Clonorchis</taxon>
    </lineage>
</organism>
<gene>
    <name evidence="1" type="ORF">CSKR_111733</name>
</gene>
<reference evidence="1 2" key="1">
    <citation type="journal article" date="2018" name="Biotechnol. Adv.">
        <title>Improved genomic resources and new bioinformatic workflow for the carcinogenic parasite Clonorchis sinensis: Biotechnological implications.</title>
        <authorList>
            <person name="Wang D."/>
            <person name="Korhonen P.K."/>
            <person name="Gasser R.B."/>
            <person name="Young N.D."/>
        </authorList>
    </citation>
    <scope>NUCLEOTIDE SEQUENCE [LARGE SCALE GENOMIC DNA]</scope>
    <source>
        <strain evidence="1">Cs-k2</strain>
    </source>
</reference>
<dbReference type="Proteomes" id="UP000286415">
    <property type="component" value="Unassembled WGS sequence"/>
</dbReference>
<sequence>MRTVFKPMFLAEHSIYYQAVCILIVPTALSFRAAHHKKTPYPFHLLDRCQEKKLSKPAMSGINLPKYGHVITSNLEGRCTTPAESTVSGISLELLKHRITNRCTAELEKFWCAISWQFVLRLSNLAVSQPSCNLWVAWQLGTERVQELNSKLVAEFRAIFEKCTNLQINLVLRETHLEPN</sequence>
<evidence type="ECO:0000313" key="1">
    <source>
        <dbReference type="EMBL" id="KAG5455020.1"/>
    </source>
</evidence>
<keyword evidence="2" id="KW-1185">Reference proteome</keyword>
<comment type="caution">
    <text evidence="1">The sequence shown here is derived from an EMBL/GenBank/DDBJ whole genome shotgun (WGS) entry which is preliminary data.</text>
</comment>
<protein>
    <submittedName>
        <fullName evidence="1">Uncharacterized protein</fullName>
    </submittedName>
</protein>
<name>A0A419Q4A6_CLOSI</name>
<evidence type="ECO:0000313" key="2">
    <source>
        <dbReference type="Proteomes" id="UP000286415"/>
    </source>
</evidence>
<proteinExistence type="predicted"/>
<reference evidence="1 2" key="2">
    <citation type="journal article" date="2021" name="Genomics">
        <title>High-quality reference genome for Clonorchis sinensis.</title>
        <authorList>
            <person name="Young N.D."/>
            <person name="Stroehlein A.J."/>
            <person name="Kinkar L."/>
            <person name="Wang T."/>
            <person name="Sohn W.M."/>
            <person name="Chang B.C.H."/>
            <person name="Kaur P."/>
            <person name="Weisz D."/>
            <person name="Dudchenko O."/>
            <person name="Aiden E.L."/>
            <person name="Korhonen P.K."/>
            <person name="Gasser R.B."/>
        </authorList>
    </citation>
    <scope>NUCLEOTIDE SEQUENCE [LARGE SCALE GENOMIC DNA]</scope>
    <source>
        <strain evidence="1">Cs-k2</strain>
    </source>
</reference>
<dbReference type="InParanoid" id="A0A419Q4A6"/>
<dbReference type="AlphaFoldDB" id="A0A419Q4A6"/>